<organism evidence="2 3">
    <name type="scientific">Agromyces larvae</name>
    <dbReference type="NCBI Taxonomy" id="2929802"/>
    <lineage>
        <taxon>Bacteria</taxon>
        <taxon>Bacillati</taxon>
        <taxon>Actinomycetota</taxon>
        <taxon>Actinomycetes</taxon>
        <taxon>Micrococcales</taxon>
        <taxon>Microbacteriaceae</taxon>
        <taxon>Agromyces</taxon>
    </lineage>
</organism>
<keyword evidence="3" id="KW-1185">Reference proteome</keyword>
<gene>
    <name evidence="2" type="ORF">MTO99_17190</name>
</gene>
<sequence length="164" mass="18466">MRPLGEDEIRESFVNATDLELEQLELPIERLVLDWDRVDALAWRDRRFRHRGYLVTLIDERAVGLVLRAANGGGSRFRAAICNLCHTQQPADQVTMFSARRVGEAGERGDTVGTYLCADLSCQENVRLHPPLAPAEVRKVTEDMRVAGLRRRTLAFVEGVLQPA</sequence>
<dbReference type="Proteomes" id="UP000832097">
    <property type="component" value="Chromosome"/>
</dbReference>
<reference evidence="2 3" key="1">
    <citation type="submission" date="2022-03" db="EMBL/GenBank/DDBJ databases">
        <title>Mucilaginibacter sp. isolated from the gut of Protaetia brevitarsis seulensis larvae.</title>
        <authorList>
            <person name="Won M."/>
            <person name="Kim S.-J."/>
            <person name="Kwon S.-W."/>
        </authorList>
    </citation>
    <scope>NUCLEOTIDE SEQUENCE [LARGE SCALE GENOMIC DNA]</scope>
    <source>
        <strain evidence="2 3">CFWR-12</strain>
    </source>
</reference>
<proteinExistence type="predicted"/>
<name>A0ABY4BXH9_9MICO</name>
<dbReference type="InterPro" id="IPR032330">
    <property type="entry name" value="EF-G-binding_C"/>
</dbReference>
<dbReference type="Pfam" id="PF16571">
    <property type="entry name" value="FBP_C"/>
    <property type="match status" value="1"/>
</dbReference>
<evidence type="ECO:0000313" key="3">
    <source>
        <dbReference type="Proteomes" id="UP000832097"/>
    </source>
</evidence>
<feature type="domain" description="Elongation factor G-binding protein C-terminal treble-clef zinc-finger" evidence="1">
    <location>
        <begin position="8"/>
        <end position="160"/>
    </location>
</feature>
<accession>A0ABY4BXH9</accession>
<dbReference type="EMBL" id="CP094528">
    <property type="protein sequence ID" value="UOE43878.1"/>
    <property type="molecule type" value="Genomic_DNA"/>
</dbReference>
<dbReference type="RefSeq" id="WP_243555198.1">
    <property type="nucleotide sequence ID" value="NZ_CP094528.1"/>
</dbReference>
<evidence type="ECO:0000313" key="2">
    <source>
        <dbReference type="EMBL" id="UOE43878.1"/>
    </source>
</evidence>
<evidence type="ECO:0000259" key="1">
    <source>
        <dbReference type="Pfam" id="PF16571"/>
    </source>
</evidence>
<protein>
    <submittedName>
        <fullName evidence="2">FBP domain-containing protein</fullName>
    </submittedName>
</protein>